<evidence type="ECO:0000313" key="2">
    <source>
        <dbReference type="EMBL" id="OLN89791.1"/>
    </source>
</evidence>
<reference evidence="2 3" key="1">
    <citation type="submission" date="2016-11" db="EMBL/GenBank/DDBJ databases">
        <title>Draft Genome Assembly of Colletotrichum chlorophyti a pathogen of herbaceous plants.</title>
        <authorList>
            <person name="Gan P."/>
            <person name="Narusaka M."/>
            <person name="Tsushima A."/>
            <person name="Narusaka Y."/>
            <person name="Takano Y."/>
            <person name="Shirasu K."/>
        </authorList>
    </citation>
    <scope>NUCLEOTIDE SEQUENCE [LARGE SCALE GENOMIC DNA]</scope>
    <source>
        <strain evidence="2 3">NTL11</strain>
    </source>
</reference>
<protein>
    <submittedName>
        <fullName evidence="2">Uncharacterized protein</fullName>
    </submittedName>
</protein>
<dbReference type="AlphaFoldDB" id="A0A1Q8RX38"/>
<accession>A0A1Q8RX38</accession>
<keyword evidence="3" id="KW-1185">Reference proteome</keyword>
<organism evidence="2 3">
    <name type="scientific">Colletotrichum chlorophyti</name>
    <dbReference type="NCBI Taxonomy" id="708187"/>
    <lineage>
        <taxon>Eukaryota</taxon>
        <taxon>Fungi</taxon>
        <taxon>Dikarya</taxon>
        <taxon>Ascomycota</taxon>
        <taxon>Pezizomycotina</taxon>
        <taxon>Sordariomycetes</taxon>
        <taxon>Hypocreomycetidae</taxon>
        <taxon>Glomerellales</taxon>
        <taxon>Glomerellaceae</taxon>
        <taxon>Colletotrichum</taxon>
    </lineage>
</organism>
<gene>
    <name evidence="2" type="ORF">CCHL11_09478</name>
</gene>
<feature type="region of interest" description="Disordered" evidence="1">
    <location>
        <begin position="94"/>
        <end position="144"/>
    </location>
</feature>
<dbReference type="Proteomes" id="UP000186583">
    <property type="component" value="Unassembled WGS sequence"/>
</dbReference>
<evidence type="ECO:0000256" key="1">
    <source>
        <dbReference type="SAM" id="MobiDB-lite"/>
    </source>
</evidence>
<evidence type="ECO:0000313" key="3">
    <source>
        <dbReference type="Proteomes" id="UP000186583"/>
    </source>
</evidence>
<sequence length="144" mass="15643">MVWQGAKQTADPAAAFQLAVSIAAFSSSMATHFPTAPLLPHAHICSDGALLAVKEASTDEARILGAIDIMLDPLHTLEACTPSEQKQVAVLLKRKTEPQKRHSGSIFERAGRKSRRKAQKTMDEKRSATLQARGNLKSAQRTLK</sequence>
<proteinExistence type="predicted"/>
<dbReference type="EMBL" id="MPGH01000074">
    <property type="protein sequence ID" value="OLN89791.1"/>
    <property type="molecule type" value="Genomic_DNA"/>
</dbReference>
<name>A0A1Q8RX38_9PEZI</name>
<feature type="compositionally biased region" description="Polar residues" evidence="1">
    <location>
        <begin position="128"/>
        <end position="144"/>
    </location>
</feature>
<comment type="caution">
    <text evidence="2">The sequence shown here is derived from an EMBL/GenBank/DDBJ whole genome shotgun (WGS) entry which is preliminary data.</text>
</comment>